<keyword evidence="1" id="KW-0812">Transmembrane</keyword>
<keyword evidence="1" id="KW-0472">Membrane</keyword>
<protein>
    <submittedName>
        <fullName evidence="2">Zinc ribbon domain-containing protein</fullName>
    </submittedName>
</protein>
<keyword evidence="1" id="KW-1133">Transmembrane helix</keyword>
<name>A0A6L3Y4I6_9HYPH</name>
<dbReference type="AlphaFoldDB" id="A0A6L3Y4I6"/>
<evidence type="ECO:0000313" key="3">
    <source>
        <dbReference type="Proteomes" id="UP000481643"/>
    </source>
</evidence>
<evidence type="ECO:0000256" key="1">
    <source>
        <dbReference type="SAM" id="Phobius"/>
    </source>
</evidence>
<dbReference type="RefSeq" id="WP_151654293.1">
    <property type="nucleotide sequence ID" value="NZ_WBVX01000054.1"/>
</dbReference>
<gene>
    <name evidence="2" type="ORF">F9L08_27500</name>
</gene>
<organism evidence="2 3">
    <name type="scientific">Brucella tritici</name>
    <dbReference type="NCBI Taxonomy" id="94626"/>
    <lineage>
        <taxon>Bacteria</taxon>
        <taxon>Pseudomonadati</taxon>
        <taxon>Pseudomonadota</taxon>
        <taxon>Alphaproteobacteria</taxon>
        <taxon>Hyphomicrobiales</taxon>
        <taxon>Brucellaceae</taxon>
        <taxon>Brucella/Ochrobactrum group</taxon>
        <taxon>Brucella</taxon>
    </lineage>
</organism>
<feature type="transmembrane region" description="Helical" evidence="1">
    <location>
        <begin position="36"/>
        <end position="54"/>
    </location>
</feature>
<proteinExistence type="predicted"/>
<evidence type="ECO:0000313" key="2">
    <source>
        <dbReference type="EMBL" id="KAB2675770.1"/>
    </source>
</evidence>
<accession>A0A6L3Y4I6</accession>
<comment type="caution">
    <text evidence="2">The sequence shown here is derived from an EMBL/GenBank/DDBJ whole genome shotgun (WGS) entry which is preliminary data.</text>
</comment>
<sequence length="232" mass="25357">MQSKSLWIACKSCGKQISIEAKMCPNCGARRSRYKAIKWLGGGLLAIVVIAAIASPKKSTDKAGSMRHTSSPQTALALPISQKNFISAVDEFSQRFRSTANELQQSSLRDERRVALMSSLDSSLTVKGWKGTLSRLETNTDGHAIISVRLSPAVEVVTWNNALSDLVDNTMIKKGTPLYGQLSKMTLGDAVEISGSFLRSEQDGIRETSLTIRGAMTDPEFLFHFSDISKQQ</sequence>
<reference evidence="2 3" key="1">
    <citation type="submission" date="2019-09" db="EMBL/GenBank/DDBJ databases">
        <title>Taxonomic organization of the family Brucellaceae based on a phylogenomic approach.</title>
        <authorList>
            <person name="Leclercq S."/>
            <person name="Cloeckaert A."/>
            <person name="Zygmunt M.S."/>
        </authorList>
    </citation>
    <scope>NUCLEOTIDE SEQUENCE [LARGE SCALE GENOMIC DNA]</scope>
    <source>
        <strain evidence="2 3">WS1830</strain>
    </source>
</reference>
<dbReference type="EMBL" id="WBVX01000054">
    <property type="protein sequence ID" value="KAB2675770.1"/>
    <property type="molecule type" value="Genomic_DNA"/>
</dbReference>
<dbReference type="Proteomes" id="UP000481643">
    <property type="component" value="Unassembled WGS sequence"/>
</dbReference>